<reference evidence="1" key="1">
    <citation type="submission" date="2018-05" db="EMBL/GenBank/DDBJ databases">
        <title>Draft genome of Mucuna pruriens seed.</title>
        <authorList>
            <person name="Nnadi N.E."/>
            <person name="Vos R."/>
            <person name="Hasami M.H."/>
            <person name="Devisetty U.K."/>
            <person name="Aguiy J.C."/>
        </authorList>
    </citation>
    <scope>NUCLEOTIDE SEQUENCE [LARGE SCALE GENOMIC DNA]</scope>
    <source>
        <strain evidence="1">JCA_2017</strain>
    </source>
</reference>
<dbReference type="AlphaFoldDB" id="A0A371GLU0"/>
<keyword evidence="2" id="KW-1185">Reference proteome</keyword>
<name>A0A371GLU0_MUCPR</name>
<proteinExistence type="predicted"/>
<accession>A0A371GLU0</accession>
<sequence length="108" mass="12709">MKIDQVLTCFDYLDCEKVRMVTYEFAGSKNVEDYHKDMEVALIGTNVLEFSEATMARFLHRLNRDIQDIVKLYHYASLNDLVHQEIRVEAQQERHLTSRKSYPNGPNN</sequence>
<dbReference type="EMBL" id="QJKJ01005112">
    <property type="protein sequence ID" value="RDX91480.1"/>
    <property type="molecule type" value="Genomic_DNA"/>
</dbReference>
<organism evidence="1 2">
    <name type="scientific">Mucuna pruriens</name>
    <name type="common">Velvet bean</name>
    <name type="synonym">Dolichos pruriens</name>
    <dbReference type="NCBI Taxonomy" id="157652"/>
    <lineage>
        <taxon>Eukaryota</taxon>
        <taxon>Viridiplantae</taxon>
        <taxon>Streptophyta</taxon>
        <taxon>Embryophyta</taxon>
        <taxon>Tracheophyta</taxon>
        <taxon>Spermatophyta</taxon>
        <taxon>Magnoliopsida</taxon>
        <taxon>eudicotyledons</taxon>
        <taxon>Gunneridae</taxon>
        <taxon>Pentapetalae</taxon>
        <taxon>rosids</taxon>
        <taxon>fabids</taxon>
        <taxon>Fabales</taxon>
        <taxon>Fabaceae</taxon>
        <taxon>Papilionoideae</taxon>
        <taxon>50 kb inversion clade</taxon>
        <taxon>NPAAA clade</taxon>
        <taxon>indigoferoid/millettioid clade</taxon>
        <taxon>Phaseoleae</taxon>
        <taxon>Mucuna</taxon>
    </lineage>
</organism>
<dbReference type="PANTHER" id="PTHR35046:SF9">
    <property type="entry name" value="RNA-DIRECTED DNA POLYMERASE"/>
    <property type="match status" value="1"/>
</dbReference>
<comment type="caution">
    <text evidence="1">The sequence shown here is derived from an EMBL/GenBank/DDBJ whole genome shotgun (WGS) entry which is preliminary data.</text>
</comment>
<evidence type="ECO:0008006" key="3">
    <source>
        <dbReference type="Google" id="ProtNLM"/>
    </source>
</evidence>
<dbReference type="Proteomes" id="UP000257109">
    <property type="component" value="Unassembled WGS sequence"/>
</dbReference>
<dbReference type="OrthoDB" id="1731207at2759"/>
<gene>
    <name evidence="1" type="ORF">CR513_26533</name>
</gene>
<dbReference type="PANTHER" id="PTHR35046">
    <property type="entry name" value="ZINC KNUCKLE (CCHC-TYPE) FAMILY PROTEIN"/>
    <property type="match status" value="1"/>
</dbReference>
<evidence type="ECO:0000313" key="2">
    <source>
        <dbReference type="Proteomes" id="UP000257109"/>
    </source>
</evidence>
<evidence type="ECO:0000313" key="1">
    <source>
        <dbReference type="EMBL" id="RDX91480.1"/>
    </source>
</evidence>
<protein>
    <recommendedName>
        <fullName evidence="3">Retrotransposon gag domain-containing protein</fullName>
    </recommendedName>
</protein>
<feature type="non-terminal residue" evidence="1">
    <location>
        <position position="1"/>
    </location>
</feature>